<dbReference type="Pfam" id="PF13466">
    <property type="entry name" value="STAS_2"/>
    <property type="match status" value="1"/>
</dbReference>
<dbReference type="PROSITE" id="PS50801">
    <property type="entry name" value="STAS"/>
    <property type="match status" value="1"/>
</dbReference>
<dbReference type="Gene3D" id="3.30.750.24">
    <property type="entry name" value="STAS domain"/>
    <property type="match status" value="1"/>
</dbReference>
<keyword evidence="3" id="KW-1185">Reference proteome</keyword>
<accession>H5XKW2</accession>
<dbReference type="InterPro" id="IPR036513">
    <property type="entry name" value="STAS_dom_sf"/>
</dbReference>
<dbReference type="eggNOG" id="COG1366">
    <property type="taxonomic scope" value="Bacteria"/>
</dbReference>
<dbReference type="Proteomes" id="UP000002791">
    <property type="component" value="Chromosome"/>
</dbReference>
<dbReference type="AlphaFoldDB" id="H5XKW2"/>
<proteinExistence type="predicted"/>
<dbReference type="OrthoDB" id="3695774at2"/>
<dbReference type="EMBL" id="CM001440">
    <property type="protein sequence ID" value="EHR61957.1"/>
    <property type="molecule type" value="Genomic_DNA"/>
</dbReference>
<dbReference type="InterPro" id="IPR025847">
    <property type="entry name" value="MEDS_domain"/>
</dbReference>
<dbReference type="InterPro" id="IPR058548">
    <property type="entry name" value="MlaB-like_STAS"/>
</dbReference>
<reference evidence="2 3" key="1">
    <citation type="submission" date="2011-11" db="EMBL/GenBank/DDBJ databases">
        <title>The Noncontiguous Finished sequence of Saccharomonospora cyanea NA-134.</title>
        <authorList>
            <consortium name="US DOE Joint Genome Institute"/>
            <person name="Lucas S."/>
            <person name="Han J."/>
            <person name="Lapidus A."/>
            <person name="Cheng J.-F."/>
            <person name="Goodwin L."/>
            <person name="Pitluck S."/>
            <person name="Peters L."/>
            <person name="Ovchinnikova G."/>
            <person name="Lu M."/>
            <person name="Detter J.C."/>
            <person name="Han C."/>
            <person name="Tapia R."/>
            <person name="Land M."/>
            <person name="Hauser L."/>
            <person name="Kyrpides N."/>
            <person name="Ivanova N."/>
            <person name="Pagani I."/>
            <person name="Brambilla E.-M."/>
            <person name="Klenk H.-P."/>
            <person name="Woyke T."/>
        </authorList>
    </citation>
    <scope>NUCLEOTIDE SEQUENCE [LARGE SCALE GENOMIC DNA]</scope>
    <source>
        <strain evidence="2 3">NA-134</strain>
    </source>
</reference>
<sequence length="285" mass="31687">MRRTSTLTVPVGQGWHDHTCWFHAGPQSWREVLVPFFAEGVARREALLYISDKSLEELTEDLERLPDRDELSRTGQLTLMSMGPARGMAGEQLLADQMDTVRRAADDAVAAGYERLRLAAESAHPIQGRADAVRFVQSELVMDELVARTPVVLLCGYDGRYVDHRAAAALAFVHPLRQRSTFGAGSGLYADPKDIETWRVHGELDLASREVFGIALDALPVRGDLHIKLDELDFIDVGGVHALAELAERIAPRRLVLHDPPTALRRIVELSRDEFPAMRRVVAEG</sequence>
<organism evidence="2 3">
    <name type="scientific">Saccharomonospora cyanea NA-134</name>
    <dbReference type="NCBI Taxonomy" id="882082"/>
    <lineage>
        <taxon>Bacteria</taxon>
        <taxon>Bacillati</taxon>
        <taxon>Actinomycetota</taxon>
        <taxon>Actinomycetes</taxon>
        <taxon>Pseudonocardiales</taxon>
        <taxon>Pseudonocardiaceae</taxon>
        <taxon>Saccharomonospora</taxon>
    </lineage>
</organism>
<evidence type="ECO:0000313" key="2">
    <source>
        <dbReference type="EMBL" id="EHR61957.1"/>
    </source>
</evidence>
<evidence type="ECO:0000313" key="3">
    <source>
        <dbReference type="Proteomes" id="UP000002791"/>
    </source>
</evidence>
<feature type="domain" description="STAS" evidence="1">
    <location>
        <begin position="199"/>
        <end position="271"/>
    </location>
</feature>
<protein>
    <recommendedName>
        <fullName evidence="1">STAS domain-containing protein</fullName>
    </recommendedName>
</protein>
<dbReference type="STRING" id="882082.SaccyDRAFT_3118"/>
<dbReference type="InterPro" id="IPR002645">
    <property type="entry name" value="STAS_dom"/>
</dbReference>
<dbReference type="HOGENOM" id="CLU_1106488_0_0_11"/>
<gene>
    <name evidence="2" type="ORF">SaccyDRAFT_3118</name>
</gene>
<name>H5XKW2_9PSEU</name>
<dbReference type="SUPFAM" id="SSF52091">
    <property type="entry name" value="SpoIIaa-like"/>
    <property type="match status" value="1"/>
</dbReference>
<dbReference type="Pfam" id="PF14417">
    <property type="entry name" value="MEDS"/>
    <property type="match status" value="1"/>
</dbReference>
<evidence type="ECO:0000259" key="1">
    <source>
        <dbReference type="PROSITE" id="PS50801"/>
    </source>
</evidence>
<dbReference type="RefSeq" id="WP_005457400.1">
    <property type="nucleotide sequence ID" value="NZ_CM001440.1"/>
</dbReference>